<dbReference type="AlphaFoldDB" id="A0A139IUQ9"/>
<organism evidence="1 2">
    <name type="scientific">Pseudocercospora musae</name>
    <dbReference type="NCBI Taxonomy" id="113226"/>
    <lineage>
        <taxon>Eukaryota</taxon>
        <taxon>Fungi</taxon>
        <taxon>Dikarya</taxon>
        <taxon>Ascomycota</taxon>
        <taxon>Pezizomycotina</taxon>
        <taxon>Dothideomycetes</taxon>
        <taxon>Dothideomycetidae</taxon>
        <taxon>Mycosphaerellales</taxon>
        <taxon>Mycosphaerellaceae</taxon>
        <taxon>Pseudocercospora</taxon>
    </lineage>
</organism>
<gene>
    <name evidence="1" type="ORF">AC579_2868</name>
</gene>
<proteinExistence type="predicted"/>
<name>A0A139IUQ9_9PEZI</name>
<evidence type="ECO:0000313" key="2">
    <source>
        <dbReference type="Proteomes" id="UP000073492"/>
    </source>
</evidence>
<dbReference type="Proteomes" id="UP000073492">
    <property type="component" value="Unassembled WGS sequence"/>
</dbReference>
<dbReference type="EMBL" id="LFZO01000009">
    <property type="protein sequence ID" value="KXT18286.1"/>
    <property type="molecule type" value="Genomic_DNA"/>
</dbReference>
<reference evidence="1 2" key="1">
    <citation type="submission" date="2015-07" db="EMBL/GenBank/DDBJ databases">
        <title>Comparative genomics of the Sigatoka disease complex on banana suggests a link between parallel evolutionary changes in Pseudocercospora fijiensis and Pseudocercospora eumusae and increased virulence on the banana host.</title>
        <authorList>
            <person name="Chang T.-C."/>
            <person name="Salvucci A."/>
            <person name="Crous P.W."/>
            <person name="Stergiopoulos I."/>
        </authorList>
    </citation>
    <scope>NUCLEOTIDE SEQUENCE [LARGE SCALE GENOMIC DNA]</scope>
    <source>
        <strain evidence="1 2">CBS 116634</strain>
    </source>
</reference>
<comment type="caution">
    <text evidence="1">The sequence shown here is derived from an EMBL/GenBank/DDBJ whole genome shotgun (WGS) entry which is preliminary data.</text>
</comment>
<sequence>MTAKMKISTKMIARTPRRGNAPTLWTYSSLQITTTLDFVRNAVIEHFQIRMLQSQPKQHTMFSTQEACAMFEDLPSTSTLYRFALDMSAFLDAPSPLTIASISNYAELPAPALAAITTKAHFSSVRENIAVNFKRASLAIRAYIQV</sequence>
<evidence type="ECO:0000313" key="1">
    <source>
        <dbReference type="EMBL" id="KXT18286.1"/>
    </source>
</evidence>
<accession>A0A139IUQ9</accession>
<keyword evidence="2" id="KW-1185">Reference proteome</keyword>
<protein>
    <submittedName>
        <fullName evidence="1">Uncharacterized protein</fullName>
    </submittedName>
</protein>